<dbReference type="Proteomes" id="UP001595607">
    <property type="component" value="Unassembled WGS sequence"/>
</dbReference>
<evidence type="ECO:0000256" key="5">
    <source>
        <dbReference type="ARBA" id="ARBA00022842"/>
    </source>
</evidence>
<comment type="caution">
    <text evidence="7">The sequence shown here is derived from an EMBL/GenBank/DDBJ whole genome shotgun (WGS) entry which is preliminary data.</text>
</comment>
<comment type="similarity">
    <text evidence="2">Belongs to the DNA repair enzymes AP/ExoA family.</text>
</comment>
<accession>A0ABV7M9K8</accession>
<dbReference type="RefSeq" id="WP_189574439.1">
    <property type="nucleotide sequence ID" value="NZ_BMXU01000001.1"/>
</dbReference>
<reference evidence="8" key="1">
    <citation type="journal article" date="2019" name="Int. J. Syst. Evol. Microbiol.">
        <title>The Global Catalogue of Microorganisms (GCM) 10K type strain sequencing project: providing services to taxonomists for standard genome sequencing and annotation.</title>
        <authorList>
            <consortium name="The Broad Institute Genomics Platform"/>
            <consortium name="The Broad Institute Genome Sequencing Center for Infectious Disease"/>
            <person name="Wu L."/>
            <person name="Ma J."/>
        </authorList>
    </citation>
    <scope>NUCLEOTIDE SEQUENCE [LARGE SCALE GENOMIC DNA]</scope>
    <source>
        <strain evidence="8">KCTC 22245</strain>
    </source>
</reference>
<evidence type="ECO:0000313" key="7">
    <source>
        <dbReference type="EMBL" id="MFC3302129.1"/>
    </source>
</evidence>
<dbReference type="SUPFAM" id="SSF56219">
    <property type="entry name" value="DNase I-like"/>
    <property type="match status" value="1"/>
</dbReference>
<dbReference type="InterPro" id="IPR037493">
    <property type="entry name" value="ExoIII-like"/>
</dbReference>
<dbReference type="NCBIfam" id="TIGR00633">
    <property type="entry name" value="xth"/>
    <property type="match status" value="1"/>
</dbReference>
<evidence type="ECO:0000313" key="8">
    <source>
        <dbReference type="Proteomes" id="UP001595607"/>
    </source>
</evidence>
<dbReference type="Gene3D" id="3.60.10.10">
    <property type="entry name" value="Endonuclease/exonuclease/phosphatase"/>
    <property type="match status" value="1"/>
</dbReference>
<evidence type="ECO:0000256" key="2">
    <source>
        <dbReference type="ARBA" id="ARBA00007092"/>
    </source>
</evidence>
<dbReference type="PANTHER" id="PTHR43250">
    <property type="entry name" value="EXODEOXYRIBONUCLEASE III"/>
    <property type="match status" value="1"/>
</dbReference>
<dbReference type="NCBIfam" id="TIGR00195">
    <property type="entry name" value="exoDNase_III"/>
    <property type="match status" value="1"/>
</dbReference>
<dbReference type="InterPro" id="IPR005135">
    <property type="entry name" value="Endo/exonuclease/phosphatase"/>
</dbReference>
<evidence type="ECO:0000256" key="1">
    <source>
        <dbReference type="ARBA" id="ARBA00001946"/>
    </source>
</evidence>
<evidence type="ECO:0000256" key="3">
    <source>
        <dbReference type="ARBA" id="ARBA00022723"/>
    </source>
</evidence>
<keyword evidence="5" id="KW-0460">Magnesium</keyword>
<evidence type="ECO:0000259" key="6">
    <source>
        <dbReference type="Pfam" id="PF03372"/>
    </source>
</evidence>
<gene>
    <name evidence="7" type="primary">xth</name>
    <name evidence="7" type="ORF">ACFONP_05220</name>
</gene>
<evidence type="ECO:0000256" key="4">
    <source>
        <dbReference type="ARBA" id="ARBA00022801"/>
    </source>
</evidence>
<dbReference type="GO" id="GO:0008311">
    <property type="term" value="F:double-stranded DNA 3'-5' DNA exonuclease activity"/>
    <property type="evidence" value="ECO:0007669"/>
    <property type="project" value="UniProtKB-EC"/>
</dbReference>
<feature type="domain" description="Endonuclease/exonuclease/phosphatase" evidence="6">
    <location>
        <begin position="4"/>
        <end position="257"/>
    </location>
</feature>
<protein>
    <submittedName>
        <fullName evidence="7">Exodeoxyribonuclease III</fullName>
        <ecNumber evidence="7">3.1.11.2</ecNumber>
    </submittedName>
</protein>
<dbReference type="CDD" id="cd09086">
    <property type="entry name" value="ExoIII-like_AP-endo"/>
    <property type="match status" value="1"/>
</dbReference>
<proteinExistence type="inferred from homology"/>
<dbReference type="EC" id="3.1.11.2" evidence="7"/>
<keyword evidence="3" id="KW-0479">Metal-binding</keyword>
<keyword evidence="4 7" id="KW-0378">Hydrolase</keyword>
<dbReference type="InterPro" id="IPR004808">
    <property type="entry name" value="AP_endonuc_1"/>
</dbReference>
<dbReference type="PANTHER" id="PTHR43250:SF2">
    <property type="entry name" value="EXODEOXYRIBONUCLEASE III"/>
    <property type="match status" value="1"/>
</dbReference>
<dbReference type="EMBL" id="JBHRVA010000002">
    <property type="protein sequence ID" value="MFC3302129.1"/>
    <property type="molecule type" value="Genomic_DNA"/>
</dbReference>
<sequence length="268" mass="30645">MRLVTWNINSVRLRIASVQRFLEEEQPDVLCLQETKCHDDQFPRKAFEKVGYPHLAISGQKGYHGVAIASRVPFEDPDPMGFCKNGDARHIAVTLPGGVRLHNFYVPAGGDIPDPQANDKFAHKLHFVEQMTKTFAKNKDQPRIVVGDLNIAPEENDVWSHKQLLKVVSHTPVETEAMKQLIRRGGFIDVARELIPGDEKVYSWWSYRAKDWAASDRGRRLDHIWVTEPLRMAALAKGREAFRVHRDVRGWERPSDHAPVRLDLDFSA</sequence>
<keyword evidence="8" id="KW-1185">Reference proteome</keyword>
<dbReference type="Pfam" id="PF03372">
    <property type="entry name" value="Exo_endo_phos"/>
    <property type="match status" value="1"/>
</dbReference>
<comment type="cofactor">
    <cofactor evidence="1">
        <name>Mg(2+)</name>
        <dbReference type="ChEBI" id="CHEBI:18420"/>
    </cofactor>
</comment>
<dbReference type="InterPro" id="IPR020847">
    <property type="entry name" value="AP_endonuclease_F1_BS"/>
</dbReference>
<dbReference type="PROSITE" id="PS51435">
    <property type="entry name" value="AP_NUCLEASE_F1_4"/>
    <property type="match status" value="1"/>
</dbReference>
<organism evidence="7 8">
    <name type="scientific">Parvularcula lutaonensis</name>
    <dbReference type="NCBI Taxonomy" id="491923"/>
    <lineage>
        <taxon>Bacteria</taxon>
        <taxon>Pseudomonadati</taxon>
        <taxon>Pseudomonadota</taxon>
        <taxon>Alphaproteobacteria</taxon>
        <taxon>Parvularculales</taxon>
        <taxon>Parvularculaceae</taxon>
        <taxon>Parvularcula</taxon>
    </lineage>
</organism>
<name>A0ABV7M9K8_9PROT</name>
<dbReference type="PROSITE" id="PS00726">
    <property type="entry name" value="AP_NUCLEASE_F1_1"/>
    <property type="match status" value="1"/>
</dbReference>
<dbReference type="InterPro" id="IPR036691">
    <property type="entry name" value="Endo/exonu/phosph_ase_sf"/>
</dbReference>